<reference evidence="1" key="1">
    <citation type="submission" date="2019-08" db="EMBL/GenBank/DDBJ databases">
        <authorList>
            <person name="Kucharzyk K."/>
            <person name="Murdoch R.W."/>
            <person name="Higgins S."/>
            <person name="Loffler F."/>
        </authorList>
    </citation>
    <scope>NUCLEOTIDE SEQUENCE</scope>
</reference>
<accession>A0A645DGF6</accession>
<evidence type="ECO:0000313" key="1">
    <source>
        <dbReference type="EMBL" id="MPM88295.1"/>
    </source>
</evidence>
<sequence length="59" mass="6494">MKQRLGQLARHRAGAPLALHRRVPAGRGMLNHTPGVRNGRFLHAHLATVSRHTESVQVA</sequence>
<name>A0A645DGF6_9ZZZZ</name>
<protein>
    <submittedName>
        <fullName evidence="1">Uncharacterized protein</fullName>
    </submittedName>
</protein>
<proteinExistence type="predicted"/>
<dbReference type="AlphaFoldDB" id="A0A645DGF6"/>
<dbReference type="EMBL" id="VSSQ01035936">
    <property type="protein sequence ID" value="MPM88295.1"/>
    <property type="molecule type" value="Genomic_DNA"/>
</dbReference>
<organism evidence="1">
    <name type="scientific">bioreactor metagenome</name>
    <dbReference type="NCBI Taxonomy" id="1076179"/>
    <lineage>
        <taxon>unclassified sequences</taxon>
        <taxon>metagenomes</taxon>
        <taxon>ecological metagenomes</taxon>
    </lineage>
</organism>
<gene>
    <name evidence="1" type="ORF">SDC9_135397</name>
</gene>
<comment type="caution">
    <text evidence="1">The sequence shown here is derived from an EMBL/GenBank/DDBJ whole genome shotgun (WGS) entry which is preliminary data.</text>
</comment>